<dbReference type="EMBL" id="JAUPFM010000007">
    <property type="protein sequence ID" value="KAK2847055.1"/>
    <property type="molecule type" value="Genomic_DNA"/>
</dbReference>
<protein>
    <submittedName>
        <fullName evidence="1">Uncharacterized protein</fullName>
    </submittedName>
</protein>
<sequence length="98" mass="10245">MTWLIAQMLNKSPILQQASPSGTPLCHCCQPTWAEHCGWEVGVHVSNGLDPQAAASLKCVCLVGWAFCGQCLVGIGATQLMGQLAQPQNPSGLITAAV</sequence>
<accession>A0AA88N1G9</accession>
<comment type="caution">
    <text evidence="1">The sequence shown here is derived from an EMBL/GenBank/DDBJ whole genome shotgun (WGS) entry which is preliminary data.</text>
</comment>
<proteinExistence type="predicted"/>
<reference evidence="1" key="1">
    <citation type="submission" date="2023-07" db="EMBL/GenBank/DDBJ databases">
        <title>Chromosome-level Genome Assembly of Striped Snakehead (Channa striata).</title>
        <authorList>
            <person name="Liu H."/>
        </authorList>
    </citation>
    <scope>NUCLEOTIDE SEQUENCE</scope>
    <source>
        <strain evidence="1">Gz</strain>
        <tissue evidence="1">Muscle</tissue>
    </source>
</reference>
<dbReference type="AlphaFoldDB" id="A0AA88N1G9"/>
<dbReference type="Proteomes" id="UP001187415">
    <property type="component" value="Unassembled WGS sequence"/>
</dbReference>
<evidence type="ECO:0000313" key="1">
    <source>
        <dbReference type="EMBL" id="KAK2847055.1"/>
    </source>
</evidence>
<organism evidence="1 2">
    <name type="scientific">Channa striata</name>
    <name type="common">Snakehead murrel</name>
    <name type="synonym">Ophicephalus striatus</name>
    <dbReference type="NCBI Taxonomy" id="64152"/>
    <lineage>
        <taxon>Eukaryota</taxon>
        <taxon>Metazoa</taxon>
        <taxon>Chordata</taxon>
        <taxon>Craniata</taxon>
        <taxon>Vertebrata</taxon>
        <taxon>Euteleostomi</taxon>
        <taxon>Actinopterygii</taxon>
        <taxon>Neopterygii</taxon>
        <taxon>Teleostei</taxon>
        <taxon>Neoteleostei</taxon>
        <taxon>Acanthomorphata</taxon>
        <taxon>Anabantaria</taxon>
        <taxon>Anabantiformes</taxon>
        <taxon>Channoidei</taxon>
        <taxon>Channidae</taxon>
        <taxon>Channa</taxon>
    </lineage>
</organism>
<gene>
    <name evidence="1" type="ORF">Q5P01_010054</name>
</gene>
<keyword evidence="2" id="KW-1185">Reference proteome</keyword>
<evidence type="ECO:0000313" key="2">
    <source>
        <dbReference type="Proteomes" id="UP001187415"/>
    </source>
</evidence>
<name>A0AA88N1G9_CHASR</name>